<protein>
    <recommendedName>
        <fullName evidence="4">Urease accessory protein UreD</fullName>
    </recommendedName>
</protein>
<dbReference type="AlphaFoldDB" id="A0AAV2VK90"/>
<evidence type="ECO:0000256" key="1">
    <source>
        <dbReference type="ARBA" id="ARBA00007177"/>
    </source>
</evidence>
<dbReference type="GO" id="GO:0005737">
    <property type="term" value="C:cytoplasm"/>
    <property type="evidence" value="ECO:0007669"/>
    <property type="project" value="UniProtKB-SubCell"/>
</dbReference>
<dbReference type="Proteomes" id="UP000018211">
    <property type="component" value="Unassembled WGS sequence"/>
</dbReference>
<comment type="similarity">
    <text evidence="1 4">Belongs to the UreD family.</text>
</comment>
<dbReference type="PANTHER" id="PTHR33643:SF1">
    <property type="entry name" value="UREASE ACCESSORY PROTEIN D"/>
    <property type="match status" value="1"/>
</dbReference>
<evidence type="ECO:0000256" key="3">
    <source>
        <dbReference type="ARBA" id="ARBA00023186"/>
    </source>
</evidence>
<dbReference type="GO" id="GO:0016151">
    <property type="term" value="F:nickel cation binding"/>
    <property type="evidence" value="ECO:0007669"/>
    <property type="project" value="UniProtKB-UniRule"/>
</dbReference>
<evidence type="ECO:0000313" key="6">
    <source>
        <dbReference type="Proteomes" id="UP000018211"/>
    </source>
</evidence>
<dbReference type="PANTHER" id="PTHR33643">
    <property type="entry name" value="UREASE ACCESSORY PROTEIN D"/>
    <property type="match status" value="1"/>
</dbReference>
<evidence type="ECO:0000256" key="4">
    <source>
        <dbReference type="HAMAP-Rule" id="MF_01384"/>
    </source>
</evidence>
<comment type="subunit">
    <text evidence="4">UreD, UreF and UreG form a complex that acts as a GTP-hydrolysis-dependent molecular chaperone, activating the urease apoprotein by helping to assemble the nickel containing metallocenter of UreC. The UreE protein probably delivers the nickel.</text>
</comment>
<comment type="caution">
    <text evidence="5">The sequence shown here is derived from an EMBL/GenBank/DDBJ whole genome shotgun (WGS) entry which is preliminary data.</text>
</comment>
<dbReference type="HAMAP" id="MF_01384">
    <property type="entry name" value="UreD"/>
    <property type="match status" value="1"/>
</dbReference>
<accession>A0AAV2VK90</accession>
<comment type="function">
    <text evidence="4">Required for maturation of urease via the functional incorporation of the urease nickel metallocenter.</text>
</comment>
<gene>
    <name evidence="4 5" type="primary">ureD</name>
    <name evidence="5" type="ORF">VIBNISOn1_1350039</name>
</gene>
<keyword evidence="2 4" id="KW-0996">Nickel insertion</keyword>
<keyword evidence="4" id="KW-0963">Cytoplasm</keyword>
<name>A0AAV2VK90_9VIBR</name>
<dbReference type="EMBL" id="CAOF01000041">
    <property type="protein sequence ID" value="CCO45075.1"/>
    <property type="molecule type" value="Genomic_DNA"/>
</dbReference>
<dbReference type="InterPro" id="IPR002669">
    <property type="entry name" value="UreD"/>
</dbReference>
<dbReference type="RefSeq" id="WP_022610691.1">
    <property type="nucleotide sequence ID" value="NZ_LK391965.1"/>
</dbReference>
<dbReference type="Pfam" id="PF01774">
    <property type="entry name" value="UreD"/>
    <property type="match status" value="1"/>
</dbReference>
<comment type="subcellular location">
    <subcellularLocation>
        <location evidence="4">Cytoplasm</location>
    </subcellularLocation>
</comment>
<evidence type="ECO:0000313" key="5">
    <source>
        <dbReference type="EMBL" id="CCO45075.1"/>
    </source>
</evidence>
<organism evidence="5 6">
    <name type="scientific">Vibrio nigripulchritudo SOn1</name>
    <dbReference type="NCBI Taxonomy" id="1238450"/>
    <lineage>
        <taxon>Bacteria</taxon>
        <taxon>Pseudomonadati</taxon>
        <taxon>Pseudomonadota</taxon>
        <taxon>Gammaproteobacteria</taxon>
        <taxon>Vibrionales</taxon>
        <taxon>Vibrionaceae</taxon>
        <taxon>Vibrio</taxon>
    </lineage>
</organism>
<keyword evidence="3 4" id="KW-0143">Chaperone</keyword>
<evidence type="ECO:0000256" key="2">
    <source>
        <dbReference type="ARBA" id="ARBA00022988"/>
    </source>
</evidence>
<sequence length="307" mass="33748">MTAARDLASSIEANQFETSQIETKKQSGWKARLNLEFSNPNGSAQGGRTVLSKREQRGPLAVQRPLYPEGGICHTYLLHPPGGVVGGDSLSISTQSQTGAHALVTTPGATKFYLSDDRLAKQTLNLKVESGATLEWFPLENIYFSGAIAHLETQINLASDARFMGWEMHSFGRPALNEGFLKGKISGRTQIRVNDSPLLIEGLNLNGMDKRFFNSGLQQCPTMGSLYVFGASPNALELVQGLLRQFEKDRSSESDPITIAVTVVDGLMVIRSISKWTESMMDAFTQVRTVIREQWGLKNNAPRIWAT</sequence>
<proteinExistence type="inferred from homology"/>
<reference evidence="5 6" key="1">
    <citation type="journal article" date="2013" name="ISME J.">
        <title>Comparative genomics of pathogenic lineages of Vibrio nigripulchritudo identifies virulence-associated traits.</title>
        <authorList>
            <person name="Goudenege D."/>
            <person name="Labreuche Y."/>
            <person name="Krin E."/>
            <person name="Ansquer D."/>
            <person name="Mangenot S."/>
            <person name="Calteau A."/>
            <person name="Medigue C."/>
            <person name="Mazel D."/>
            <person name="Polz M.F."/>
            <person name="Le Roux F."/>
        </authorList>
    </citation>
    <scope>NUCLEOTIDE SEQUENCE [LARGE SCALE GENOMIC DNA]</scope>
    <source>
        <strain evidence="5 6">SOn1</strain>
    </source>
</reference>